<evidence type="ECO:0000256" key="6">
    <source>
        <dbReference type="ARBA" id="ARBA00022833"/>
    </source>
</evidence>
<dbReference type="InterPro" id="IPR034016">
    <property type="entry name" value="M1_APN-typ"/>
</dbReference>
<evidence type="ECO:0000259" key="14">
    <source>
        <dbReference type="Pfam" id="PF17900"/>
    </source>
</evidence>
<dbReference type="GO" id="GO:0006508">
    <property type="term" value="P:proteolysis"/>
    <property type="evidence" value="ECO:0007669"/>
    <property type="project" value="UniProtKB-KW"/>
</dbReference>
<dbReference type="AlphaFoldDB" id="A0A7S4GCC8"/>
<name>A0A7S4GCC8_9EUGL</name>
<dbReference type="Pfam" id="PF17900">
    <property type="entry name" value="Peptidase_M1_N"/>
    <property type="match status" value="1"/>
</dbReference>
<sequence length="873" mass="97610">MSYRVLLPDDVLPEHYDLSLEPNLQDFQFDGVVKIDCEVHVATDVITVHARELVIGEVTFDPADGKAMEADEISLKKKAQTATFKFLDVLPTGKGRLTIKFKGILNDQMAGFYRSEYVDSKGKKVHMATTQFEAIDARRCFPCWDEPARKATFTVQLTVPTQLTALSNMPESRMELLPDNKKRVSFLPTPKMSTYLLAFCIGEYESLQGSTKAGTLVRILCVPGKLDECEYALKIGIRALEFYNEFFGIPFPLPKMDMIAIPDFAAGAMENWGLVTYREVALLCNEKTVSTSMKQRICTVITHELAHQWFGNLVTMAWWDDLWLNEGFANWMQTFSADVLNPYWKIWEIYVGMEQQNALQLDGLRSSHPIQVPIANASEVEEVFDAISYCKGGSIVRMLFAVLGYEDFRKGLQMYFNRHAYGNTETEDLAKAWAEASGKPIGELVTSWTAKMGFPMLKVVKDPFAGGDGTMEIEQSWFLSDGSVEAGDEEVQWMIPLLMGSDVKAAELSDISFCKDKKMSMKLPTAGASWIKLNYGQHVPMRVCYPPEMMKRLSANVSQLPAEDRIGLLSDTYALCKAGHAEPSQLIDLLGGFSQESNDKVWSQLSGILQGLHKLFKATFSPEVASAFQAFAGKLVKPAADKIGWEKRADDTENDMKLRQIMIGLLSSFCACDPATWEAAKPRAEKLMKGSGDVPTDIRTAVFTMAMKNDPSSATYESLKAMHNGSTDGILKRDIYNCMAGASVPVQKDALQWCLSDDVKSQDLMWIPMGIVSSGKESAELTFNWVKEQFPRLEARLGATSMMLFTSIVRISGAGFVTKEKADEVRAFWETKSLYETVKKTVNQTCETIVINAKFVDRLLASELNTVEYWAKK</sequence>
<evidence type="ECO:0000256" key="8">
    <source>
        <dbReference type="PIRSR" id="PIRSR634016-1"/>
    </source>
</evidence>
<dbReference type="GO" id="GO:0005615">
    <property type="term" value="C:extracellular space"/>
    <property type="evidence" value="ECO:0007669"/>
    <property type="project" value="TreeGrafter"/>
</dbReference>
<evidence type="ECO:0000256" key="5">
    <source>
        <dbReference type="ARBA" id="ARBA00022801"/>
    </source>
</evidence>
<dbReference type="InterPro" id="IPR045357">
    <property type="entry name" value="Aminopeptidase_N-like_N"/>
</dbReference>
<dbReference type="Gene3D" id="2.60.40.1910">
    <property type="match status" value="1"/>
</dbReference>
<evidence type="ECO:0000256" key="10">
    <source>
        <dbReference type="PIRSR" id="PIRSR634016-4"/>
    </source>
</evidence>
<dbReference type="InterPro" id="IPR024571">
    <property type="entry name" value="ERAP1-like_C_dom"/>
</dbReference>
<keyword evidence="4 9" id="KW-0479">Metal-binding</keyword>
<organism evidence="15">
    <name type="scientific">Eutreptiella gymnastica</name>
    <dbReference type="NCBI Taxonomy" id="73025"/>
    <lineage>
        <taxon>Eukaryota</taxon>
        <taxon>Discoba</taxon>
        <taxon>Euglenozoa</taxon>
        <taxon>Euglenida</taxon>
        <taxon>Spirocuta</taxon>
        <taxon>Euglenophyceae</taxon>
        <taxon>Eutreptiales</taxon>
        <taxon>Eutreptiaceae</taxon>
        <taxon>Eutreptiella</taxon>
    </lineage>
</organism>
<feature type="site" description="Transition state stabilizer" evidence="10">
    <location>
        <position position="389"/>
    </location>
</feature>
<dbReference type="FunFam" id="2.60.40.1730:FF:000002">
    <property type="entry name" value="Aminopeptidase"/>
    <property type="match status" value="1"/>
</dbReference>
<dbReference type="InterPro" id="IPR001930">
    <property type="entry name" value="Peptidase_M1"/>
</dbReference>
<keyword evidence="6 9" id="KW-0862">Zinc</keyword>
<dbReference type="PANTHER" id="PTHR11533:SF174">
    <property type="entry name" value="PUROMYCIN-SENSITIVE AMINOPEPTIDASE-RELATED"/>
    <property type="match status" value="1"/>
</dbReference>
<evidence type="ECO:0000259" key="13">
    <source>
        <dbReference type="Pfam" id="PF11838"/>
    </source>
</evidence>
<dbReference type="Gene3D" id="1.10.390.10">
    <property type="entry name" value="Neutral Protease Domain 2"/>
    <property type="match status" value="1"/>
</dbReference>
<dbReference type="Pfam" id="PF01433">
    <property type="entry name" value="Peptidase_M1"/>
    <property type="match status" value="1"/>
</dbReference>
<feature type="binding site" evidence="9">
    <location>
        <position position="307"/>
    </location>
    <ligand>
        <name>Zn(2+)</name>
        <dbReference type="ChEBI" id="CHEBI:29105"/>
        <note>catalytic</note>
    </ligand>
</feature>
<evidence type="ECO:0000256" key="7">
    <source>
        <dbReference type="ARBA" id="ARBA00023049"/>
    </source>
</evidence>
<dbReference type="GO" id="GO:0070006">
    <property type="term" value="F:metalloaminopeptidase activity"/>
    <property type="evidence" value="ECO:0007669"/>
    <property type="project" value="TreeGrafter"/>
</dbReference>
<dbReference type="GO" id="GO:0043171">
    <property type="term" value="P:peptide catabolic process"/>
    <property type="evidence" value="ECO:0007669"/>
    <property type="project" value="TreeGrafter"/>
</dbReference>
<feature type="domain" description="ERAP1-like C-terminal" evidence="13">
    <location>
        <begin position="530"/>
        <end position="849"/>
    </location>
</feature>
<comment type="cofactor">
    <cofactor evidence="9 11">
        <name>Zn(2+)</name>
        <dbReference type="ChEBI" id="CHEBI:29105"/>
    </cofactor>
    <text evidence="9 11">Binds 1 zinc ion per subunit.</text>
</comment>
<feature type="domain" description="Peptidase M1 membrane alanine aminopeptidase" evidence="12">
    <location>
        <begin position="231"/>
        <end position="448"/>
    </location>
</feature>
<evidence type="ECO:0000259" key="12">
    <source>
        <dbReference type="Pfam" id="PF01433"/>
    </source>
</evidence>
<dbReference type="CDD" id="cd09601">
    <property type="entry name" value="M1_APN-Q_like"/>
    <property type="match status" value="1"/>
</dbReference>
<evidence type="ECO:0000256" key="9">
    <source>
        <dbReference type="PIRSR" id="PIRSR634016-3"/>
    </source>
</evidence>
<gene>
    <name evidence="15" type="ORF">EGYM00163_LOCUS43441</name>
</gene>
<dbReference type="GO" id="GO:0005737">
    <property type="term" value="C:cytoplasm"/>
    <property type="evidence" value="ECO:0007669"/>
    <property type="project" value="TreeGrafter"/>
</dbReference>
<keyword evidence="2 11" id="KW-0031">Aminopeptidase</keyword>
<dbReference type="GO" id="GO:0008270">
    <property type="term" value="F:zinc ion binding"/>
    <property type="evidence" value="ECO:0007669"/>
    <property type="project" value="UniProtKB-UniRule"/>
</dbReference>
<dbReference type="GO" id="GO:0016020">
    <property type="term" value="C:membrane"/>
    <property type="evidence" value="ECO:0007669"/>
    <property type="project" value="TreeGrafter"/>
</dbReference>
<evidence type="ECO:0000256" key="2">
    <source>
        <dbReference type="ARBA" id="ARBA00022438"/>
    </source>
</evidence>
<dbReference type="Gene3D" id="1.25.50.20">
    <property type="match status" value="1"/>
</dbReference>
<protein>
    <recommendedName>
        <fullName evidence="11">Aminopeptidase</fullName>
        <ecNumber evidence="11">3.4.11.-</ecNumber>
    </recommendedName>
</protein>
<dbReference type="Pfam" id="PF11838">
    <property type="entry name" value="ERAP1_C"/>
    <property type="match status" value="1"/>
</dbReference>
<dbReference type="SUPFAM" id="SSF55486">
    <property type="entry name" value="Metalloproteases ('zincins'), catalytic domain"/>
    <property type="match status" value="1"/>
</dbReference>
<proteinExistence type="inferred from homology"/>
<dbReference type="Gene3D" id="2.60.40.1730">
    <property type="entry name" value="tricorn interacting facor f3 domain"/>
    <property type="match status" value="1"/>
</dbReference>
<feature type="active site" description="Proton acceptor" evidence="8">
    <location>
        <position position="304"/>
    </location>
</feature>
<dbReference type="GO" id="GO:0042277">
    <property type="term" value="F:peptide binding"/>
    <property type="evidence" value="ECO:0007669"/>
    <property type="project" value="TreeGrafter"/>
</dbReference>
<keyword evidence="7 11" id="KW-0482">Metalloprotease</keyword>
<keyword evidence="3 11" id="KW-0645">Protease</keyword>
<dbReference type="InterPro" id="IPR014782">
    <property type="entry name" value="Peptidase_M1_dom"/>
</dbReference>
<feature type="domain" description="Aminopeptidase N-like N-terminal" evidence="14">
    <location>
        <begin position="13"/>
        <end position="196"/>
    </location>
</feature>
<dbReference type="PANTHER" id="PTHR11533">
    <property type="entry name" value="PROTEASE M1 ZINC METALLOPROTEASE"/>
    <property type="match status" value="1"/>
</dbReference>
<comment type="similarity">
    <text evidence="1 11">Belongs to the peptidase M1 family.</text>
</comment>
<accession>A0A7S4GCC8</accession>
<dbReference type="InterPro" id="IPR027268">
    <property type="entry name" value="Peptidase_M4/M1_CTD_sf"/>
</dbReference>
<dbReference type="SUPFAM" id="SSF63737">
    <property type="entry name" value="Leukotriene A4 hydrolase N-terminal domain"/>
    <property type="match status" value="1"/>
</dbReference>
<keyword evidence="5 11" id="KW-0378">Hydrolase</keyword>
<dbReference type="InterPro" id="IPR050344">
    <property type="entry name" value="Peptidase_M1_aminopeptidases"/>
</dbReference>
<dbReference type="PRINTS" id="PR00756">
    <property type="entry name" value="ALADIPTASE"/>
</dbReference>
<dbReference type="EMBL" id="HBJA01126167">
    <property type="protein sequence ID" value="CAE0832158.1"/>
    <property type="molecule type" value="Transcribed_RNA"/>
</dbReference>
<feature type="binding site" evidence="9">
    <location>
        <position position="326"/>
    </location>
    <ligand>
        <name>Zn(2+)</name>
        <dbReference type="ChEBI" id="CHEBI:29105"/>
        <note>catalytic</note>
    </ligand>
</feature>
<evidence type="ECO:0000256" key="11">
    <source>
        <dbReference type="RuleBase" id="RU364040"/>
    </source>
</evidence>
<feature type="binding site" evidence="9">
    <location>
        <position position="303"/>
    </location>
    <ligand>
        <name>Zn(2+)</name>
        <dbReference type="ChEBI" id="CHEBI:29105"/>
        <note>catalytic</note>
    </ligand>
</feature>
<evidence type="ECO:0000313" key="15">
    <source>
        <dbReference type="EMBL" id="CAE0832158.1"/>
    </source>
</evidence>
<dbReference type="FunFam" id="1.10.390.10:FF:000006">
    <property type="entry name" value="Puromycin-sensitive aminopeptidase"/>
    <property type="match status" value="1"/>
</dbReference>
<reference evidence="15" key="1">
    <citation type="submission" date="2021-01" db="EMBL/GenBank/DDBJ databases">
        <authorList>
            <person name="Corre E."/>
            <person name="Pelletier E."/>
            <person name="Niang G."/>
            <person name="Scheremetjew M."/>
            <person name="Finn R."/>
            <person name="Kale V."/>
            <person name="Holt S."/>
            <person name="Cochrane G."/>
            <person name="Meng A."/>
            <person name="Brown T."/>
            <person name="Cohen L."/>
        </authorList>
    </citation>
    <scope>NUCLEOTIDE SEQUENCE</scope>
    <source>
        <strain evidence="15">CCMP1594</strain>
    </source>
</reference>
<evidence type="ECO:0000256" key="4">
    <source>
        <dbReference type="ARBA" id="ARBA00022723"/>
    </source>
</evidence>
<dbReference type="InterPro" id="IPR042097">
    <property type="entry name" value="Aminopeptidase_N-like_N_sf"/>
</dbReference>
<dbReference type="EC" id="3.4.11.-" evidence="11"/>
<evidence type="ECO:0000256" key="3">
    <source>
        <dbReference type="ARBA" id="ARBA00022670"/>
    </source>
</evidence>
<evidence type="ECO:0000256" key="1">
    <source>
        <dbReference type="ARBA" id="ARBA00010136"/>
    </source>
</evidence>